<evidence type="ECO:0000256" key="9">
    <source>
        <dbReference type="HAMAP-Rule" id="MF_00361"/>
    </source>
</evidence>
<evidence type="ECO:0000256" key="1">
    <source>
        <dbReference type="ARBA" id="ARBA00022490"/>
    </source>
</evidence>
<organism evidence="10">
    <name type="scientific">uncultured Solirubrobacteraceae bacterium</name>
    <dbReference type="NCBI Taxonomy" id="1162706"/>
    <lineage>
        <taxon>Bacteria</taxon>
        <taxon>Bacillati</taxon>
        <taxon>Actinomycetota</taxon>
        <taxon>Thermoleophilia</taxon>
        <taxon>Solirubrobacterales</taxon>
        <taxon>Solirubrobacteraceae</taxon>
        <taxon>environmental samples</taxon>
    </lineage>
</organism>
<dbReference type="GO" id="GO:0051287">
    <property type="term" value="F:NAD binding"/>
    <property type="evidence" value="ECO:0007669"/>
    <property type="project" value="UniProtKB-ARBA"/>
</dbReference>
<evidence type="ECO:0000256" key="7">
    <source>
        <dbReference type="ARBA" id="ARBA00023027"/>
    </source>
</evidence>
<feature type="binding site" evidence="9">
    <location>
        <position position="194"/>
    </location>
    <ligand>
        <name>NAD(+)</name>
        <dbReference type="ChEBI" id="CHEBI:57540"/>
    </ligand>
</feature>
<dbReference type="EC" id="2.7.1.23" evidence="9"/>
<dbReference type="PANTHER" id="PTHR20275">
    <property type="entry name" value="NAD KINASE"/>
    <property type="match status" value="1"/>
</dbReference>
<reference evidence="10" key="1">
    <citation type="submission" date="2020-02" db="EMBL/GenBank/DDBJ databases">
        <authorList>
            <person name="Meier V. D."/>
        </authorList>
    </citation>
    <scope>NUCLEOTIDE SEQUENCE</scope>
    <source>
        <strain evidence="10">AVDCRST_MAG85</strain>
    </source>
</reference>
<evidence type="ECO:0000256" key="4">
    <source>
        <dbReference type="ARBA" id="ARBA00022777"/>
    </source>
</evidence>
<dbReference type="GO" id="GO:0005524">
    <property type="term" value="F:ATP binding"/>
    <property type="evidence" value="ECO:0007669"/>
    <property type="project" value="UniProtKB-KW"/>
</dbReference>
<keyword evidence="6 9" id="KW-0521">NADP</keyword>
<proteinExistence type="inferred from homology"/>
<dbReference type="GO" id="GO:0006741">
    <property type="term" value="P:NADP+ biosynthetic process"/>
    <property type="evidence" value="ECO:0007669"/>
    <property type="project" value="UniProtKB-UniRule"/>
</dbReference>
<evidence type="ECO:0000256" key="5">
    <source>
        <dbReference type="ARBA" id="ARBA00022840"/>
    </source>
</evidence>
<comment type="cofactor">
    <cofactor evidence="9">
        <name>a divalent metal cation</name>
        <dbReference type="ChEBI" id="CHEBI:60240"/>
    </cofactor>
</comment>
<dbReference type="GO" id="GO:0019674">
    <property type="term" value="P:NAD+ metabolic process"/>
    <property type="evidence" value="ECO:0007669"/>
    <property type="project" value="InterPro"/>
</dbReference>
<dbReference type="GO" id="GO:0003951">
    <property type="term" value="F:NAD+ kinase activity"/>
    <property type="evidence" value="ECO:0007669"/>
    <property type="project" value="UniProtKB-UniRule"/>
</dbReference>
<dbReference type="HAMAP" id="MF_00361">
    <property type="entry name" value="NAD_kinase"/>
    <property type="match status" value="1"/>
</dbReference>
<comment type="subcellular location">
    <subcellularLocation>
        <location evidence="9">Cytoplasm</location>
    </subcellularLocation>
</comment>
<evidence type="ECO:0000256" key="8">
    <source>
        <dbReference type="ARBA" id="ARBA00047925"/>
    </source>
</evidence>
<evidence type="ECO:0000256" key="3">
    <source>
        <dbReference type="ARBA" id="ARBA00022741"/>
    </source>
</evidence>
<evidence type="ECO:0000256" key="6">
    <source>
        <dbReference type="ARBA" id="ARBA00022857"/>
    </source>
</evidence>
<keyword evidence="1 9" id="KW-0963">Cytoplasm</keyword>
<dbReference type="InterPro" id="IPR017437">
    <property type="entry name" value="ATP-NAD_kinase_PpnK-typ_C"/>
</dbReference>
<feature type="binding site" evidence="9">
    <location>
        <position position="159"/>
    </location>
    <ligand>
        <name>NAD(+)</name>
        <dbReference type="ChEBI" id="CHEBI:57540"/>
    </ligand>
</feature>
<dbReference type="InterPro" id="IPR017438">
    <property type="entry name" value="ATP-NAD_kinase_N"/>
</dbReference>
<dbReference type="GO" id="GO:0046872">
    <property type="term" value="F:metal ion binding"/>
    <property type="evidence" value="ECO:0007669"/>
    <property type="project" value="UniProtKB-UniRule"/>
</dbReference>
<dbReference type="Gene3D" id="3.40.50.10330">
    <property type="entry name" value="Probable inorganic polyphosphate/atp-NAD kinase, domain 1"/>
    <property type="match status" value="1"/>
</dbReference>
<evidence type="ECO:0000313" key="10">
    <source>
        <dbReference type="EMBL" id="CAA9532184.1"/>
    </source>
</evidence>
<keyword evidence="3 9" id="KW-0547">Nucleotide-binding</keyword>
<keyword evidence="2 9" id="KW-0808">Transferase</keyword>
<dbReference type="Gene3D" id="2.60.200.30">
    <property type="entry name" value="Probable inorganic polyphosphate/atp-NAD kinase, domain 2"/>
    <property type="match status" value="1"/>
</dbReference>
<keyword evidence="5 9" id="KW-0067">ATP-binding</keyword>
<dbReference type="Pfam" id="PF01513">
    <property type="entry name" value="NAD_kinase"/>
    <property type="match status" value="1"/>
</dbReference>
<dbReference type="Pfam" id="PF20143">
    <property type="entry name" value="NAD_kinase_C"/>
    <property type="match status" value="1"/>
</dbReference>
<comment type="function">
    <text evidence="9">Involved in the regulation of the intracellular balance of NAD and NADP, and is a key enzyme in the biosynthesis of NADP. Catalyzes specifically the phosphorylation on 2'-hydroxyl of the adenosine moiety of NAD to yield NADP.</text>
</comment>
<protein>
    <recommendedName>
        <fullName evidence="9">NAD kinase</fullName>
        <ecNumber evidence="9">2.7.1.23</ecNumber>
    </recommendedName>
    <alternativeName>
        <fullName evidence="9">ATP-dependent NAD kinase</fullName>
    </alternativeName>
</protein>
<accession>A0A6J4TU86</accession>
<dbReference type="GO" id="GO:0005737">
    <property type="term" value="C:cytoplasm"/>
    <property type="evidence" value="ECO:0007669"/>
    <property type="project" value="UniProtKB-SubCell"/>
</dbReference>
<dbReference type="EMBL" id="CADCVT010000426">
    <property type="protein sequence ID" value="CAA9532184.1"/>
    <property type="molecule type" value="Genomic_DNA"/>
</dbReference>
<dbReference type="SUPFAM" id="SSF111331">
    <property type="entry name" value="NAD kinase/diacylglycerol kinase-like"/>
    <property type="match status" value="1"/>
</dbReference>
<feature type="binding site" evidence="9">
    <location>
        <begin position="60"/>
        <end position="61"/>
    </location>
    <ligand>
        <name>NAD(+)</name>
        <dbReference type="ChEBI" id="CHEBI:57540"/>
    </ligand>
</feature>
<feature type="binding site" evidence="9">
    <location>
        <position position="167"/>
    </location>
    <ligand>
        <name>NAD(+)</name>
        <dbReference type="ChEBI" id="CHEBI:57540"/>
    </ligand>
</feature>
<feature type="binding site" evidence="9">
    <location>
        <begin position="130"/>
        <end position="131"/>
    </location>
    <ligand>
        <name>NAD(+)</name>
        <dbReference type="ChEBI" id="CHEBI:57540"/>
    </ligand>
</feature>
<dbReference type="PANTHER" id="PTHR20275:SF43">
    <property type="entry name" value="BIFUNCTIONAL NADP PHOSPHATASE_NAD KINASE"/>
    <property type="match status" value="1"/>
</dbReference>
<dbReference type="InterPro" id="IPR016064">
    <property type="entry name" value="NAD/diacylglycerol_kinase_sf"/>
</dbReference>
<comment type="caution">
    <text evidence="9">Lacks conserved residue(s) required for the propagation of feature annotation.</text>
</comment>
<evidence type="ECO:0000256" key="2">
    <source>
        <dbReference type="ARBA" id="ARBA00022679"/>
    </source>
</evidence>
<keyword evidence="7 9" id="KW-0520">NAD</keyword>
<dbReference type="InterPro" id="IPR002504">
    <property type="entry name" value="NADK"/>
</dbReference>
<feature type="binding site" evidence="9">
    <location>
        <position position="229"/>
    </location>
    <ligand>
        <name>NAD(+)</name>
        <dbReference type="ChEBI" id="CHEBI:57540"/>
    </ligand>
</feature>
<feature type="active site" description="Proton acceptor" evidence="9">
    <location>
        <position position="60"/>
    </location>
</feature>
<dbReference type="AlphaFoldDB" id="A0A6J4TU86"/>
<comment type="catalytic activity">
    <reaction evidence="8 9">
        <text>NAD(+) + ATP = ADP + NADP(+) + H(+)</text>
        <dbReference type="Rhea" id="RHEA:18629"/>
        <dbReference type="ChEBI" id="CHEBI:15378"/>
        <dbReference type="ChEBI" id="CHEBI:30616"/>
        <dbReference type="ChEBI" id="CHEBI:57540"/>
        <dbReference type="ChEBI" id="CHEBI:58349"/>
        <dbReference type="ChEBI" id="CHEBI:456216"/>
        <dbReference type="EC" id="2.7.1.23"/>
    </reaction>
</comment>
<comment type="similarity">
    <text evidence="9">Belongs to the NAD kinase family.</text>
</comment>
<gene>
    <name evidence="9" type="primary">nadK</name>
    <name evidence="10" type="ORF">AVDCRST_MAG85-3783</name>
</gene>
<keyword evidence="4 9" id="KW-0418">Kinase</keyword>
<name>A0A6J4TU86_9ACTN</name>
<sequence>MLGVVVHPRRKIDRALAAARAWAEAHGGRFAQVRAPGQMREVAEPVDVRDCDLVLAVGGDGTVLAALRAAGPAGGGVLGVACGSLGALTSVRADEIDSALDRYASGRWEPRLLPGLAIERDGEPLTTALNDLVVVRRGAGQVILSIDVDGEPYARTAGDGVVVATPLGSSAYTLASGGPLLSPDADGLVVTPLAQHGGSVPPLVLTSARTLTIRVDAGWSGARVEIDGQIPPGQSVEGEMPAFRLDVKVQREAATLLDFDGETLIAGLRRRGVIADSPRLAARDARAKT</sequence>